<name>A0A542VZK7_ZYMMB</name>
<dbReference type="SUPFAM" id="SSF53098">
    <property type="entry name" value="Ribonuclease H-like"/>
    <property type="match status" value="1"/>
</dbReference>
<dbReference type="InterPro" id="IPR019760">
    <property type="entry name" value="DNA-dir_DNA_pol_A_CS"/>
</dbReference>
<evidence type="ECO:0000256" key="15">
    <source>
        <dbReference type="ARBA" id="ARBA00049244"/>
    </source>
</evidence>
<dbReference type="InterPro" id="IPR029060">
    <property type="entry name" value="PIN-like_dom_sf"/>
</dbReference>
<evidence type="ECO:0000256" key="10">
    <source>
        <dbReference type="ARBA" id="ARBA00022801"/>
    </source>
</evidence>
<evidence type="ECO:0000256" key="1">
    <source>
        <dbReference type="ARBA" id="ARBA00007705"/>
    </source>
</evidence>
<dbReference type="PRINTS" id="PR00868">
    <property type="entry name" value="DNAPOLI"/>
</dbReference>
<keyword evidence="11 17" id="KW-0269">Exonuclease</keyword>
<dbReference type="EC" id="2.7.7.7" evidence="3 16"/>
<dbReference type="InterPro" id="IPR020045">
    <property type="entry name" value="DNA_polI_H3TH"/>
</dbReference>
<evidence type="ECO:0000256" key="13">
    <source>
        <dbReference type="ARBA" id="ARBA00023125"/>
    </source>
</evidence>
<dbReference type="CDD" id="cd09898">
    <property type="entry name" value="H3TH_53EXO"/>
    <property type="match status" value="1"/>
</dbReference>
<keyword evidence="9 17" id="KW-0227">DNA damage</keyword>
<evidence type="ECO:0000256" key="7">
    <source>
        <dbReference type="ARBA" id="ARBA00022705"/>
    </source>
</evidence>
<evidence type="ECO:0000256" key="4">
    <source>
        <dbReference type="ARBA" id="ARBA00020311"/>
    </source>
</evidence>
<evidence type="ECO:0000256" key="12">
    <source>
        <dbReference type="ARBA" id="ARBA00022932"/>
    </source>
</evidence>
<dbReference type="CDD" id="cd06139">
    <property type="entry name" value="DNA_polA_I_Ecoli_like_exo"/>
    <property type="match status" value="1"/>
</dbReference>
<dbReference type="CDD" id="cd09859">
    <property type="entry name" value="PIN_53EXO"/>
    <property type="match status" value="1"/>
</dbReference>
<evidence type="ECO:0000259" key="18">
    <source>
        <dbReference type="SMART" id="SM00474"/>
    </source>
</evidence>
<dbReference type="OrthoDB" id="9806424at2"/>
<evidence type="ECO:0000256" key="17">
    <source>
        <dbReference type="RuleBase" id="RU004460"/>
    </source>
</evidence>
<dbReference type="AlphaFoldDB" id="A0A542VZK7"/>
<dbReference type="InterPro" id="IPR020046">
    <property type="entry name" value="5-3_exonucl_a-hlix_arch_N"/>
</dbReference>
<dbReference type="NCBIfam" id="NF004397">
    <property type="entry name" value="PRK05755.1"/>
    <property type="match status" value="1"/>
</dbReference>
<keyword evidence="8" id="KW-0540">Nuclease</keyword>
<evidence type="ECO:0000256" key="9">
    <source>
        <dbReference type="ARBA" id="ARBA00022763"/>
    </source>
</evidence>
<proteinExistence type="inferred from homology"/>
<dbReference type="InterPro" id="IPR043502">
    <property type="entry name" value="DNA/RNA_pol_sf"/>
</dbReference>
<dbReference type="SMART" id="SM00474">
    <property type="entry name" value="35EXOc"/>
    <property type="match status" value="1"/>
</dbReference>
<accession>A0A542VZK7</accession>
<dbReference type="Proteomes" id="UP000316887">
    <property type="component" value="Unassembled WGS sequence"/>
</dbReference>
<dbReference type="GO" id="GO:0006302">
    <property type="term" value="P:double-strand break repair"/>
    <property type="evidence" value="ECO:0007669"/>
    <property type="project" value="TreeGrafter"/>
</dbReference>
<dbReference type="InterPro" id="IPR036279">
    <property type="entry name" value="5-3_exonuclease_C_sf"/>
</dbReference>
<dbReference type="Pfam" id="PF01612">
    <property type="entry name" value="DNA_pol_A_exo1"/>
    <property type="match status" value="1"/>
</dbReference>
<dbReference type="Pfam" id="PF02739">
    <property type="entry name" value="5_3_exonuc_N"/>
    <property type="match status" value="1"/>
</dbReference>
<evidence type="ECO:0000313" key="21">
    <source>
        <dbReference type="EMBL" id="TQL16760.1"/>
    </source>
</evidence>
<keyword evidence="13 17" id="KW-0238">DNA-binding</keyword>
<dbReference type="Gene3D" id="3.40.50.1010">
    <property type="entry name" value="5'-nuclease"/>
    <property type="match status" value="1"/>
</dbReference>
<dbReference type="GO" id="GO:0003677">
    <property type="term" value="F:DNA binding"/>
    <property type="evidence" value="ECO:0007669"/>
    <property type="project" value="UniProtKB-UniRule"/>
</dbReference>
<dbReference type="InterPro" id="IPR002421">
    <property type="entry name" value="5-3_exonuclease"/>
</dbReference>
<dbReference type="FunFam" id="1.10.150.20:FF:000003">
    <property type="entry name" value="DNA polymerase I"/>
    <property type="match status" value="1"/>
</dbReference>
<keyword evidence="6 17" id="KW-0548">Nucleotidyltransferase</keyword>
<dbReference type="Gene3D" id="1.20.1060.10">
    <property type="entry name" value="Taq DNA Polymerase, Chain T, domain 4"/>
    <property type="match status" value="1"/>
</dbReference>
<organism evidence="21 22">
    <name type="scientific">Zymomonas mobilis</name>
    <dbReference type="NCBI Taxonomy" id="542"/>
    <lineage>
        <taxon>Bacteria</taxon>
        <taxon>Pseudomonadati</taxon>
        <taxon>Pseudomonadota</taxon>
        <taxon>Alphaproteobacteria</taxon>
        <taxon>Sphingomonadales</taxon>
        <taxon>Zymomonadaceae</taxon>
        <taxon>Zymomonas</taxon>
    </lineage>
</organism>
<dbReference type="SMART" id="SM00475">
    <property type="entry name" value="53EXOc"/>
    <property type="match status" value="1"/>
</dbReference>
<sequence length="922" mass="101560">MTEYSDKPHLILIDGSGYIFRAYHRLPPLTNKAGLPAGAVYGFTTMLWKLVENVRKQDGPTHFAVIFDSSRKSFRQALYPAYKAHRPPPPEDLVPQFPLIREATRAFSVPSIEQEGLEADDIIACYSKSALAQGFQVTVYSSDKDLMQLIQPGLKLFDPVNNCLIGSEEVVKKFGVEPDQLGDLLALMGDTSDNVPGIPGVGPKTASRLINEYGSLGDILDAAAEIKQPKLRQNLIDHKETALLSRKLVALADDRPLPEPLDNLVIKGVDMTPLQDFLSEQGFSSLLARAGGGQTLPVADGSKEMAAASDQVFDADADAYETVIDGKALDRWIADIYKTGFVAVDTETDNLDATQATLVGVSLSTKAGKACYIPCGHGGHDLLDQAPEQMALSVLIEKLKPVLEDPSILKIGQNIKYDMIVLSRYGISIAPFDDTMLLSYDLDAGRHGHGMDELSVLYFDHQPISFKSVCGTGKSAITFNHVPIPEATRYAAEDADITLRLWQLLKPRLSTDHVTRVYENVDRPLAPVIARMEQRGITVDSVALRRLSSRFANDIGRLEEEIYALANTRFLISSPKQLGEVLFGSMGLKGGKKSKTGQWSTNVTELERLSADGEKIAVKILEWRQLSKLKSTYSDALIGKINPETGRVHTSFSLTGAQTGRLSSTDPNLQNIPIRTEIGREIRNAFIAESGHLLLSADYSQIELRLAAHVANETALLQAFKDNEDIHSLTAKQLFGHVDRDSRARAKTINFAILYGISAWGLAARLEIDRFSAQEIIDRYFERFPAIRQYIDQTLDFVRLHGYVETPFGRKTHLPAIKNRKVTERQAAERQAINAPIQGMSADIIKRAMVRMEPALAEAGLSSVKMLLQVHDELIFEGPEQDIEKAKPVIRQVMMNAASPIIELSVDLEVEIGTGTSWGAAH</sequence>
<keyword evidence="12 17" id="KW-0239">DNA-directed DNA polymerase</keyword>
<evidence type="ECO:0000256" key="16">
    <source>
        <dbReference type="NCBIfam" id="TIGR00593"/>
    </source>
</evidence>
<feature type="domain" description="5'-3' exonuclease" evidence="19">
    <location>
        <begin position="6"/>
        <end position="267"/>
    </location>
</feature>
<dbReference type="InterPro" id="IPR008918">
    <property type="entry name" value="HhH2"/>
</dbReference>
<evidence type="ECO:0000259" key="19">
    <source>
        <dbReference type="SMART" id="SM00475"/>
    </source>
</evidence>
<dbReference type="GO" id="GO:0008408">
    <property type="term" value="F:3'-5' exonuclease activity"/>
    <property type="evidence" value="ECO:0007669"/>
    <property type="project" value="UniProtKB-UniRule"/>
</dbReference>
<reference evidence="21 22" key="1">
    <citation type="submission" date="2019-06" db="EMBL/GenBank/DDBJ databases">
        <title>Genome sequencing of Zymomonas mobilis strains for genetic engineering and biofuel applications.</title>
        <authorList>
            <person name="Teravest M."/>
        </authorList>
    </citation>
    <scope>NUCLEOTIDE SEQUENCE [LARGE SCALE GENOMIC DNA]</scope>
    <source>
        <strain evidence="21 22">AN0101</strain>
    </source>
</reference>
<dbReference type="Gene3D" id="3.30.70.370">
    <property type="match status" value="1"/>
</dbReference>
<comment type="caution">
    <text evidence="21">The sequence shown here is derived from an EMBL/GenBank/DDBJ whole genome shotgun (WGS) entry which is preliminary data.</text>
</comment>
<dbReference type="FunFam" id="1.20.1060.10:FF:000001">
    <property type="entry name" value="DNA polymerase I"/>
    <property type="match status" value="1"/>
</dbReference>
<dbReference type="Pfam" id="PF01367">
    <property type="entry name" value="5_3_exonuc"/>
    <property type="match status" value="1"/>
</dbReference>
<evidence type="ECO:0000256" key="14">
    <source>
        <dbReference type="ARBA" id="ARBA00023204"/>
    </source>
</evidence>
<feature type="domain" description="DNA-directed DNA polymerase family A palm" evidence="20">
    <location>
        <begin position="679"/>
        <end position="882"/>
    </location>
</feature>
<keyword evidence="7 17" id="KW-0235">DNA replication</keyword>
<dbReference type="GO" id="GO:0006261">
    <property type="term" value="P:DNA-templated DNA replication"/>
    <property type="evidence" value="ECO:0007669"/>
    <property type="project" value="UniProtKB-UniRule"/>
</dbReference>
<dbReference type="SUPFAM" id="SSF47807">
    <property type="entry name" value="5' to 3' exonuclease, C-terminal subdomain"/>
    <property type="match status" value="1"/>
</dbReference>
<dbReference type="PANTHER" id="PTHR10133:SF27">
    <property type="entry name" value="DNA POLYMERASE NU"/>
    <property type="match status" value="1"/>
</dbReference>
<dbReference type="SMART" id="SM00279">
    <property type="entry name" value="HhH2"/>
    <property type="match status" value="1"/>
</dbReference>
<dbReference type="InterPro" id="IPR002562">
    <property type="entry name" value="3'-5'_exonuclease_dom"/>
</dbReference>
<evidence type="ECO:0000259" key="20">
    <source>
        <dbReference type="SMART" id="SM00482"/>
    </source>
</evidence>
<evidence type="ECO:0000256" key="11">
    <source>
        <dbReference type="ARBA" id="ARBA00022839"/>
    </source>
</evidence>
<comment type="similarity">
    <text evidence="1 17">Belongs to the DNA polymerase type-A family.</text>
</comment>
<dbReference type="FunFam" id="3.30.420.10:FF:000026">
    <property type="entry name" value="DNA polymerase I"/>
    <property type="match status" value="1"/>
</dbReference>
<feature type="domain" description="3'-5' exonuclease" evidence="18">
    <location>
        <begin position="320"/>
        <end position="510"/>
    </location>
</feature>
<dbReference type="Gene3D" id="1.10.150.20">
    <property type="entry name" value="5' to 3' exonuclease, C-terminal subdomain"/>
    <property type="match status" value="2"/>
</dbReference>
<dbReference type="PROSITE" id="PS00447">
    <property type="entry name" value="DNA_POLYMERASE_A"/>
    <property type="match status" value="1"/>
</dbReference>
<dbReference type="InterPro" id="IPR002298">
    <property type="entry name" value="DNA_polymerase_A"/>
</dbReference>
<gene>
    <name evidence="17" type="primary">polA</name>
    <name evidence="21" type="ORF">FBY58_0304</name>
</gene>
<keyword evidence="5 17" id="KW-0808">Transferase</keyword>
<evidence type="ECO:0000256" key="5">
    <source>
        <dbReference type="ARBA" id="ARBA00022679"/>
    </source>
</evidence>
<evidence type="ECO:0000313" key="22">
    <source>
        <dbReference type="Proteomes" id="UP000316887"/>
    </source>
</evidence>
<dbReference type="InterPro" id="IPR001098">
    <property type="entry name" value="DNA-dir_DNA_pol_A_palm_dom"/>
</dbReference>
<protein>
    <recommendedName>
        <fullName evidence="4 16">DNA polymerase I</fullName>
        <ecNumber evidence="3 16">2.7.7.7</ecNumber>
    </recommendedName>
</protein>
<dbReference type="GO" id="GO:0008409">
    <property type="term" value="F:5'-3' exonuclease activity"/>
    <property type="evidence" value="ECO:0007669"/>
    <property type="project" value="UniProtKB-UniRule"/>
</dbReference>
<dbReference type="NCBIfam" id="TIGR00593">
    <property type="entry name" value="pola"/>
    <property type="match status" value="1"/>
</dbReference>
<dbReference type="InterPro" id="IPR012337">
    <property type="entry name" value="RNaseH-like_sf"/>
</dbReference>
<dbReference type="EMBL" id="VFOF01000001">
    <property type="protein sequence ID" value="TQL16760.1"/>
    <property type="molecule type" value="Genomic_DNA"/>
</dbReference>
<evidence type="ECO:0000256" key="6">
    <source>
        <dbReference type="ARBA" id="ARBA00022695"/>
    </source>
</evidence>
<dbReference type="Gene3D" id="3.30.420.10">
    <property type="entry name" value="Ribonuclease H-like superfamily/Ribonuclease H"/>
    <property type="match status" value="1"/>
</dbReference>
<dbReference type="SUPFAM" id="SSF56672">
    <property type="entry name" value="DNA/RNA polymerases"/>
    <property type="match status" value="1"/>
</dbReference>
<dbReference type="InterPro" id="IPR036397">
    <property type="entry name" value="RNaseH_sf"/>
</dbReference>
<evidence type="ECO:0000256" key="8">
    <source>
        <dbReference type="ARBA" id="ARBA00022722"/>
    </source>
</evidence>
<evidence type="ECO:0000256" key="2">
    <source>
        <dbReference type="ARBA" id="ARBA00011541"/>
    </source>
</evidence>
<dbReference type="SUPFAM" id="SSF88723">
    <property type="entry name" value="PIN domain-like"/>
    <property type="match status" value="1"/>
</dbReference>
<dbReference type="SMART" id="SM00482">
    <property type="entry name" value="POLAc"/>
    <property type="match status" value="1"/>
</dbReference>
<comment type="function">
    <text evidence="17">In addition to polymerase activity, this DNA polymerase exhibits 3'-5' and 5'-3' exonuclease activity.</text>
</comment>
<dbReference type="PANTHER" id="PTHR10133">
    <property type="entry name" value="DNA POLYMERASE I"/>
    <property type="match status" value="1"/>
</dbReference>
<evidence type="ECO:0000256" key="3">
    <source>
        <dbReference type="ARBA" id="ARBA00012417"/>
    </source>
</evidence>
<comment type="catalytic activity">
    <reaction evidence="15 17">
        <text>DNA(n) + a 2'-deoxyribonucleoside 5'-triphosphate = DNA(n+1) + diphosphate</text>
        <dbReference type="Rhea" id="RHEA:22508"/>
        <dbReference type="Rhea" id="RHEA-COMP:17339"/>
        <dbReference type="Rhea" id="RHEA-COMP:17340"/>
        <dbReference type="ChEBI" id="CHEBI:33019"/>
        <dbReference type="ChEBI" id="CHEBI:61560"/>
        <dbReference type="ChEBI" id="CHEBI:173112"/>
        <dbReference type="EC" id="2.7.7.7"/>
    </reaction>
</comment>
<dbReference type="GO" id="GO:0003887">
    <property type="term" value="F:DNA-directed DNA polymerase activity"/>
    <property type="evidence" value="ECO:0007669"/>
    <property type="project" value="UniProtKB-UniRule"/>
</dbReference>
<keyword evidence="14 17" id="KW-0234">DNA repair</keyword>
<dbReference type="InterPro" id="IPR018320">
    <property type="entry name" value="DNA_polymerase_1"/>
</dbReference>
<dbReference type="RefSeq" id="WP_141919164.1">
    <property type="nucleotide sequence ID" value="NZ_VFOF01000001.1"/>
</dbReference>
<keyword evidence="10 17" id="KW-0378">Hydrolase</keyword>
<dbReference type="FunFam" id="1.10.150.20:FF:000002">
    <property type="entry name" value="DNA polymerase I"/>
    <property type="match status" value="1"/>
</dbReference>
<comment type="subunit">
    <text evidence="2">Single-chain monomer with multiple functions.</text>
</comment>
<dbReference type="Pfam" id="PF00476">
    <property type="entry name" value="DNA_pol_A"/>
    <property type="match status" value="1"/>
</dbReference>
<dbReference type="CDD" id="cd08637">
    <property type="entry name" value="DNA_pol_A_pol_I_C"/>
    <property type="match status" value="1"/>
</dbReference>